<dbReference type="PANTHER" id="PTHR24399:SF23">
    <property type="entry name" value="C2H2-TYPE DOMAIN-CONTAINING PROTEIN"/>
    <property type="match status" value="1"/>
</dbReference>
<name>A0A2J7RGI6_9NEOP</name>
<dbReference type="GO" id="GO:0000978">
    <property type="term" value="F:RNA polymerase II cis-regulatory region sequence-specific DNA binding"/>
    <property type="evidence" value="ECO:0007669"/>
    <property type="project" value="TreeGrafter"/>
</dbReference>
<feature type="domain" description="C2H2-type" evidence="12">
    <location>
        <begin position="272"/>
        <end position="299"/>
    </location>
</feature>
<protein>
    <recommendedName>
        <fullName evidence="12">C2H2-type domain-containing protein</fullName>
    </recommendedName>
</protein>
<keyword evidence="14" id="KW-1185">Reference proteome</keyword>
<dbReference type="GO" id="GO:0008270">
    <property type="term" value="F:zinc ion binding"/>
    <property type="evidence" value="ECO:0007669"/>
    <property type="project" value="UniProtKB-KW"/>
</dbReference>
<dbReference type="FunFam" id="3.30.160.60:FF:000446">
    <property type="entry name" value="Zinc finger protein"/>
    <property type="match status" value="1"/>
</dbReference>
<keyword evidence="3" id="KW-0677">Repeat</keyword>
<dbReference type="Pfam" id="PF00096">
    <property type="entry name" value="zf-C2H2"/>
    <property type="match status" value="3"/>
</dbReference>
<dbReference type="FunFam" id="3.30.160.60:FF:000204">
    <property type="entry name" value="Zinc finger protein 331"/>
    <property type="match status" value="1"/>
</dbReference>
<comment type="subcellular location">
    <subcellularLocation>
        <location evidence="1">Nucleus</location>
    </subcellularLocation>
</comment>
<evidence type="ECO:0000256" key="7">
    <source>
        <dbReference type="ARBA" id="ARBA00023125"/>
    </source>
</evidence>
<feature type="domain" description="C2H2-type" evidence="12">
    <location>
        <begin position="202"/>
        <end position="229"/>
    </location>
</feature>
<feature type="domain" description="C2H2-type" evidence="12">
    <location>
        <begin position="417"/>
        <end position="444"/>
    </location>
</feature>
<proteinExistence type="predicted"/>
<dbReference type="AlphaFoldDB" id="A0A2J7RGI6"/>
<sequence>MAVDPYQQSNFKSLDHVTQSTVTTQREPDSGSDSPASKTAALINGLENRSVCDYIPTESDDFVANHTTGENLVGNMKSEDAYNNKHSNDLCDAVHETDELSTAASPATNNSDSELSEHEEIGIFASKVQVDCNNTIRKESEVHMGKSEYDDVKPVFESEVVVSFKKMPRERKQKYPARCDIKSEESKPTSISKTTSDHEDQFSCVLCGLGFAQEQLLTEHTQSHCDSSNEIDTVICQKTGPASEDDEPLDRRLERHLKKVEILHSEPVPRKFLCQYCNKYFEFVSQLNRHRKCHSSDEKEATPCRHCGKKYTHRACLIKHESQHTGTGAFKCKQCDDGFNSKQEYRSHRAKQHGKQWSCSECHRSFSNSSNLKNHYNNKHLGHEAKSYACNICGKLFKQKGNLKVHVDSRCGSEPRHVCSVCGKAFMSGGSLGTHSLLHTGEKTFLCRFCGKNFRLKVEMQRHERSHTGEKPFVCKVCNKAFAHRESLVTHNTLHTGIRPYMCEACGSTFSCIGNLIKHRQTHNRRCDIARQ</sequence>
<keyword evidence="2" id="KW-0479">Metal-binding</keyword>
<feature type="domain" description="C2H2-type" evidence="12">
    <location>
        <begin position="501"/>
        <end position="528"/>
    </location>
</feature>
<evidence type="ECO:0000256" key="1">
    <source>
        <dbReference type="ARBA" id="ARBA00004123"/>
    </source>
</evidence>
<dbReference type="STRING" id="105785.A0A2J7RGI6"/>
<dbReference type="PANTHER" id="PTHR24399">
    <property type="entry name" value="ZINC FINGER AND BTB DOMAIN-CONTAINING"/>
    <property type="match status" value="1"/>
</dbReference>
<dbReference type="OrthoDB" id="654211at2759"/>
<keyword evidence="6" id="KW-0805">Transcription regulation</keyword>
<evidence type="ECO:0000256" key="2">
    <source>
        <dbReference type="ARBA" id="ARBA00022723"/>
    </source>
</evidence>
<feature type="compositionally biased region" description="Polar residues" evidence="11">
    <location>
        <begin position="1"/>
        <end position="37"/>
    </location>
</feature>
<evidence type="ECO:0000256" key="3">
    <source>
        <dbReference type="ARBA" id="ARBA00022737"/>
    </source>
</evidence>
<dbReference type="Proteomes" id="UP000235965">
    <property type="component" value="Unassembled WGS sequence"/>
</dbReference>
<keyword evidence="9" id="KW-0539">Nucleus</keyword>
<feature type="compositionally biased region" description="Basic and acidic residues" evidence="11">
    <location>
        <begin position="177"/>
        <end position="187"/>
    </location>
</feature>
<reference evidence="13 14" key="1">
    <citation type="submission" date="2017-12" db="EMBL/GenBank/DDBJ databases">
        <title>Hemimetabolous genomes reveal molecular basis of termite eusociality.</title>
        <authorList>
            <person name="Harrison M.C."/>
            <person name="Jongepier E."/>
            <person name="Robertson H.M."/>
            <person name="Arning N."/>
            <person name="Bitard-Feildel T."/>
            <person name="Chao H."/>
            <person name="Childers C.P."/>
            <person name="Dinh H."/>
            <person name="Doddapaneni H."/>
            <person name="Dugan S."/>
            <person name="Gowin J."/>
            <person name="Greiner C."/>
            <person name="Han Y."/>
            <person name="Hu H."/>
            <person name="Hughes D.S.T."/>
            <person name="Huylmans A.-K."/>
            <person name="Kemena C."/>
            <person name="Kremer L.P.M."/>
            <person name="Lee S.L."/>
            <person name="Lopez-Ezquerra A."/>
            <person name="Mallet L."/>
            <person name="Monroy-Kuhn J.M."/>
            <person name="Moser A."/>
            <person name="Murali S.C."/>
            <person name="Muzny D.M."/>
            <person name="Otani S."/>
            <person name="Piulachs M.-D."/>
            <person name="Poelchau M."/>
            <person name="Qu J."/>
            <person name="Schaub F."/>
            <person name="Wada-Katsumata A."/>
            <person name="Worley K.C."/>
            <person name="Xie Q."/>
            <person name="Ylla G."/>
            <person name="Poulsen M."/>
            <person name="Gibbs R.A."/>
            <person name="Schal C."/>
            <person name="Richards S."/>
            <person name="Belles X."/>
            <person name="Korb J."/>
            <person name="Bornberg-Bauer E."/>
        </authorList>
    </citation>
    <scope>NUCLEOTIDE SEQUENCE [LARGE SCALE GENOMIC DNA]</scope>
    <source>
        <tissue evidence="13">Whole body</tissue>
    </source>
</reference>
<evidence type="ECO:0000313" key="13">
    <source>
        <dbReference type="EMBL" id="PNF39942.1"/>
    </source>
</evidence>
<keyword evidence="5" id="KW-0862">Zinc</keyword>
<feature type="domain" description="C2H2-type" evidence="12">
    <location>
        <begin position="473"/>
        <end position="500"/>
    </location>
</feature>
<evidence type="ECO:0000313" key="14">
    <source>
        <dbReference type="Proteomes" id="UP000235965"/>
    </source>
</evidence>
<evidence type="ECO:0000256" key="8">
    <source>
        <dbReference type="ARBA" id="ARBA00023163"/>
    </source>
</evidence>
<evidence type="ECO:0000256" key="6">
    <source>
        <dbReference type="ARBA" id="ARBA00023015"/>
    </source>
</evidence>
<evidence type="ECO:0000256" key="5">
    <source>
        <dbReference type="ARBA" id="ARBA00022833"/>
    </source>
</evidence>
<feature type="domain" description="C2H2-type" evidence="12">
    <location>
        <begin position="330"/>
        <end position="358"/>
    </location>
</feature>
<dbReference type="PROSITE" id="PS00028">
    <property type="entry name" value="ZINC_FINGER_C2H2_1"/>
    <property type="match status" value="8"/>
</dbReference>
<dbReference type="PROSITE" id="PS50157">
    <property type="entry name" value="ZINC_FINGER_C2H2_2"/>
    <property type="match status" value="10"/>
</dbReference>
<dbReference type="Pfam" id="PF13912">
    <property type="entry name" value="zf-C2H2_6"/>
    <property type="match status" value="2"/>
</dbReference>
<dbReference type="InterPro" id="IPR036236">
    <property type="entry name" value="Znf_C2H2_sf"/>
</dbReference>
<feature type="domain" description="C2H2-type" evidence="12">
    <location>
        <begin position="388"/>
        <end position="415"/>
    </location>
</feature>
<evidence type="ECO:0000259" key="12">
    <source>
        <dbReference type="PROSITE" id="PS50157"/>
    </source>
</evidence>
<feature type="domain" description="C2H2-type" evidence="12">
    <location>
        <begin position="302"/>
        <end position="329"/>
    </location>
</feature>
<dbReference type="InParanoid" id="A0A2J7RGI6"/>
<organism evidence="13 14">
    <name type="scientific">Cryptotermes secundus</name>
    <dbReference type="NCBI Taxonomy" id="105785"/>
    <lineage>
        <taxon>Eukaryota</taxon>
        <taxon>Metazoa</taxon>
        <taxon>Ecdysozoa</taxon>
        <taxon>Arthropoda</taxon>
        <taxon>Hexapoda</taxon>
        <taxon>Insecta</taxon>
        <taxon>Pterygota</taxon>
        <taxon>Neoptera</taxon>
        <taxon>Polyneoptera</taxon>
        <taxon>Dictyoptera</taxon>
        <taxon>Blattodea</taxon>
        <taxon>Blattoidea</taxon>
        <taxon>Termitoidae</taxon>
        <taxon>Kalotermitidae</taxon>
        <taxon>Cryptotermitinae</taxon>
        <taxon>Cryptotermes</taxon>
    </lineage>
</organism>
<feature type="domain" description="C2H2-type" evidence="12">
    <location>
        <begin position="445"/>
        <end position="472"/>
    </location>
</feature>
<dbReference type="SMART" id="SM00355">
    <property type="entry name" value="ZnF_C2H2"/>
    <property type="match status" value="10"/>
</dbReference>
<dbReference type="SUPFAM" id="SSF57667">
    <property type="entry name" value="beta-beta-alpha zinc fingers"/>
    <property type="match status" value="5"/>
</dbReference>
<dbReference type="GO" id="GO:0001227">
    <property type="term" value="F:DNA-binding transcription repressor activity, RNA polymerase II-specific"/>
    <property type="evidence" value="ECO:0007669"/>
    <property type="project" value="TreeGrafter"/>
</dbReference>
<comment type="caution">
    <text evidence="13">The sequence shown here is derived from an EMBL/GenBank/DDBJ whole genome shotgun (WGS) entry which is preliminary data.</text>
</comment>
<evidence type="ECO:0000256" key="11">
    <source>
        <dbReference type="SAM" id="MobiDB-lite"/>
    </source>
</evidence>
<dbReference type="EMBL" id="NEVH01003784">
    <property type="protein sequence ID" value="PNF39941.1"/>
    <property type="molecule type" value="Genomic_DNA"/>
</dbReference>
<dbReference type="InterPro" id="IPR013087">
    <property type="entry name" value="Znf_C2H2_type"/>
</dbReference>
<evidence type="ECO:0000256" key="9">
    <source>
        <dbReference type="ARBA" id="ARBA00023242"/>
    </source>
</evidence>
<evidence type="ECO:0000256" key="10">
    <source>
        <dbReference type="PROSITE-ProRule" id="PRU00042"/>
    </source>
</evidence>
<dbReference type="FunFam" id="3.30.160.60:FF:002343">
    <property type="entry name" value="Zinc finger protein 33A"/>
    <property type="match status" value="1"/>
</dbReference>
<dbReference type="Gene3D" id="3.30.160.60">
    <property type="entry name" value="Classic Zinc Finger"/>
    <property type="match status" value="8"/>
</dbReference>
<dbReference type="FunFam" id="3.30.160.60:FF:000100">
    <property type="entry name" value="Zinc finger 45-like"/>
    <property type="match status" value="1"/>
</dbReference>
<accession>A0A2J7RGI6</accession>
<feature type="region of interest" description="Disordered" evidence="11">
    <location>
        <begin position="175"/>
        <end position="194"/>
    </location>
</feature>
<keyword evidence="8" id="KW-0804">Transcription</keyword>
<dbReference type="GO" id="GO:0005654">
    <property type="term" value="C:nucleoplasm"/>
    <property type="evidence" value="ECO:0007669"/>
    <property type="project" value="TreeGrafter"/>
</dbReference>
<feature type="region of interest" description="Disordered" evidence="11">
    <location>
        <begin position="1"/>
        <end position="38"/>
    </location>
</feature>
<dbReference type="EMBL" id="NEVH01003784">
    <property type="protein sequence ID" value="PNF39942.1"/>
    <property type="molecule type" value="Genomic_DNA"/>
</dbReference>
<feature type="domain" description="C2H2-type" evidence="12">
    <location>
        <begin position="357"/>
        <end position="385"/>
    </location>
</feature>
<keyword evidence="4 10" id="KW-0863">Zinc-finger</keyword>
<gene>
    <name evidence="13" type="ORF">B7P43_G17233</name>
</gene>
<evidence type="ECO:0000256" key="4">
    <source>
        <dbReference type="ARBA" id="ARBA00022771"/>
    </source>
</evidence>
<keyword evidence="7" id="KW-0238">DNA-binding</keyword>